<evidence type="ECO:0000256" key="6">
    <source>
        <dbReference type="ARBA" id="ARBA00023315"/>
    </source>
</evidence>
<keyword evidence="2 7" id="KW-0808">Transferase</keyword>
<dbReference type="InterPro" id="IPR036770">
    <property type="entry name" value="Ankyrin_rpt-contain_sf"/>
</dbReference>
<evidence type="ECO:0000313" key="11">
    <source>
        <dbReference type="Proteomes" id="UP001363151"/>
    </source>
</evidence>
<dbReference type="SUPFAM" id="SSF48403">
    <property type="entry name" value="Ankyrin repeat"/>
    <property type="match status" value="1"/>
</dbReference>
<evidence type="ECO:0000313" key="10">
    <source>
        <dbReference type="EMBL" id="KAK7248792.1"/>
    </source>
</evidence>
<dbReference type="Proteomes" id="UP001363151">
    <property type="component" value="Unassembled WGS sequence"/>
</dbReference>
<organism evidence="10 11">
    <name type="scientific">Aureococcus anophagefferens</name>
    <name type="common">Harmful bloom alga</name>
    <dbReference type="NCBI Taxonomy" id="44056"/>
    <lineage>
        <taxon>Eukaryota</taxon>
        <taxon>Sar</taxon>
        <taxon>Stramenopiles</taxon>
        <taxon>Ochrophyta</taxon>
        <taxon>Pelagophyceae</taxon>
        <taxon>Pelagomonadales</taxon>
        <taxon>Pelagomonadaceae</taxon>
        <taxon>Aureococcus</taxon>
    </lineage>
</organism>
<comment type="caution">
    <text evidence="10">The sequence shown here is derived from an EMBL/GenBank/DDBJ whole genome shotgun (WGS) entry which is preliminary data.</text>
</comment>
<keyword evidence="4" id="KW-1133">Transmembrane helix</keyword>
<dbReference type="EC" id="2.3.1.225" evidence="7"/>
<feature type="region of interest" description="Disordered" evidence="8">
    <location>
        <begin position="1"/>
        <end position="34"/>
    </location>
</feature>
<reference evidence="10 11" key="1">
    <citation type="submission" date="2024-03" db="EMBL/GenBank/DDBJ databases">
        <title>Aureococcus anophagefferens CCMP1851 and Kratosvirus quantuckense: Draft genome of a second virus-susceptible host strain in the model system.</title>
        <authorList>
            <person name="Chase E."/>
            <person name="Truchon A.R."/>
            <person name="Schepens W."/>
            <person name="Wilhelm S.W."/>
        </authorList>
    </citation>
    <scope>NUCLEOTIDE SEQUENCE [LARGE SCALE GENOMIC DNA]</scope>
    <source>
        <strain evidence="10 11">CCMP1851</strain>
    </source>
</reference>
<evidence type="ECO:0000256" key="2">
    <source>
        <dbReference type="ARBA" id="ARBA00022679"/>
    </source>
</evidence>
<feature type="compositionally biased region" description="Low complexity" evidence="8">
    <location>
        <begin position="495"/>
        <end position="506"/>
    </location>
</feature>
<dbReference type="InterPro" id="IPR001594">
    <property type="entry name" value="Palmitoyltrfase_DHHC"/>
</dbReference>
<dbReference type="PANTHER" id="PTHR22883">
    <property type="entry name" value="ZINC FINGER DHHC DOMAIN CONTAINING PROTEIN"/>
    <property type="match status" value="1"/>
</dbReference>
<evidence type="ECO:0000259" key="9">
    <source>
        <dbReference type="Pfam" id="PF01529"/>
    </source>
</evidence>
<name>A0ABR1G6X0_AURAN</name>
<gene>
    <name evidence="10" type="ORF">SO694_00041261</name>
</gene>
<evidence type="ECO:0000256" key="8">
    <source>
        <dbReference type="SAM" id="MobiDB-lite"/>
    </source>
</evidence>
<keyword evidence="3" id="KW-0812">Transmembrane</keyword>
<protein>
    <recommendedName>
        <fullName evidence="7">Palmitoyltransferase</fullName>
        <ecNumber evidence="7">2.3.1.225</ecNumber>
    </recommendedName>
</protein>
<evidence type="ECO:0000256" key="5">
    <source>
        <dbReference type="ARBA" id="ARBA00023136"/>
    </source>
</evidence>
<proteinExistence type="inferred from homology"/>
<evidence type="ECO:0000256" key="3">
    <source>
        <dbReference type="ARBA" id="ARBA00022692"/>
    </source>
</evidence>
<evidence type="ECO:0000256" key="4">
    <source>
        <dbReference type="ARBA" id="ARBA00022989"/>
    </source>
</evidence>
<dbReference type="Gene3D" id="1.25.40.20">
    <property type="entry name" value="Ankyrin repeat-containing domain"/>
    <property type="match status" value="1"/>
</dbReference>
<sequence length="523" mass="56015">MASTPHHTVKGTVVSAAGPPPGGGSSPALHPGAASSSCFAAPGAGAPAPAASAASLFAAVKQNAPRHLVEELLGELAAAHGDRAACASRDDGGHTLAHWAWRRRRHLGVAPRRGPRRAERRRRGHAAAPLGLHRGPPRLRAAPRRPRRGRRRSDRQGCTRSSSPAQWGQADAAAYLVKVGADVRIFDRHDDSALHWASYKGNLEIVGLGRKFPTPKAHAAAPRGAPGQPRGLRVFARRAECGAAAARAEDRSGKAPADLARDKRHGHVLRFLEDRRPAFEQGLVAFAKSKLAPGACLAFFLGGSAPETMRWPWFAMVFNKVLAQALYVKLFLGAYASAPPPSTSRPRAAPAPPPGAAWACAVGAAVAFNTQLLAWAAFVLCWRGDPGTIDGATCRGALRRAYDAYFERLVDGTEAGKTASLCHSCHVVRPKRSKHCRAARKCVMAFDHYCPYVGNTVGLYNYRYFYAYCAFSRPRRSSGSFAVAYLRPAAATTASSRPWPGSPSSSALDWPWSRTTRSSSRRT</sequence>
<dbReference type="Pfam" id="PF01529">
    <property type="entry name" value="DHHC"/>
    <property type="match status" value="1"/>
</dbReference>
<feature type="compositionally biased region" description="Polar residues" evidence="8">
    <location>
        <begin position="156"/>
        <end position="166"/>
    </location>
</feature>
<feature type="compositionally biased region" description="Basic residues" evidence="8">
    <location>
        <begin position="135"/>
        <end position="153"/>
    </location>
</feature>
<dbReference type="InterPro" id="IPR039859">
    <property type="entry name" value="PFA4/ZDH16/20/ERF2-like"/>
</dbReference>
<dbReference type="EMBL" id="JBBJCI010000086">
    <property type="protein sequence ID" value="KAK7248792.1"/>
    <property type="molecule type" value="Genomic_DNA"/>
</dbReference>
<comment type="domain">
    <text evidence="7">The DHHC domain is required for palmitoyltransferase activity.</text>
</comment>
<comment type="catalytic activity">
    <reaction evidence="7">
        <text>L-cysteinyl-[protein] + hexadecanoyl-CoA = S-hexadecanoyl-L-cysteinyl-[protein] + CoA</text>
        <dbReference type="Rhea" id="RHEA:36683"/>
        <dbReference type="Rhea" id="RHEA-COMP:10131"/>
        <dbReference type="Rhea" id="RHEA-COMP:11032"/>
        <dbReference type="ChEBI" id="CHEBI:29950"/>
        <dbReference type="ChEBI" id="CHEBI:57287"/>
        <dbReference type="ChEBI" id="CHEBI:57379"/>
        <dbReference type="ChEBI" id="CHEBI:74151"/>
        <dbReference type="EC" id="2.3.1.225"/>
    </reaction>
</comment>
<evidence type="ECO:0000256" key="1">
    <source>
        <dbReference type="ARBA" id="ARBA00004141"/>
    </source>
</evidence>
<dbReference type="PROSITE" id="PS50216">
    <property type="entry name" value="DHHC"/>
    <property type="match status" value="1"/>
</dbReference>
<feature type="domain" description="Palmitoyltransferase DHHC" evidence="9">
    <location>
        <begin position="419"/>
        <end position="470"/>
    </location>
</feature>
<feature type="compositionally biased region" description="Basic residues" evidence="8">
    <location>
        <begin position="110"/>
        <end position="125"/>
    </location>
</feature>
<keyword evidence="11" id="KW-1185">Reference proteome</keyword>
<keyword evidence="6 7" id="KW-0012">Acyltransferase</keyword>
<comment type="subcellular location">
    <subcellularLocation>
        <location evidence="1">Membrane</location>
        <topology evidence="1">Multi-pass membrane protein</topology>
    </subcellularLocation>
</comment>
<keyword evidence="5" id="KW-0472">Membrane</keyword>
<feature type="compositionally biased region" description="Low complexity" evidence="8">
    <location>
        <begin position="513"/>
        <end position="523"/>
    </location>
</feature>
<feature type="region of interest" description="Disordered" evidence="8">
    <location>
        <begin position="110"/>
        <end position="166"/>
    </location>
</feature>
<accession>A0ABR1G6X0</accession>
<comment type="similarity">
    <text evidence="7">Belongs to the DHHC palmitoyltransferase family.</text>
</comment>
<feature type="region of interest" description="Disordered" evidence="8">
    <location>
        <begin position="491"/>
        <end position="523"/>
    </location>
</feature>
<evidence type="ECO:0000256" key="7">
    <source>
        <dbReference type="RuleBase" id="RU079119"/>
    </source>
</evidence>